<comment type="caution">
    <text evidence="8">The sequence shown here is derived from an EMBL/GenBank/DDBJ whole genome shotgun (WGS) entry which is preliminary data.</text>
</comment>
<keyword evidence="9" id="KW-1185">Reference proteome</keyword>
<dbReference type="GeneID" id="68287275"/>
<dbReference type="InterPro" id="IPR016169">
    <property type="entry name" value="FAD-bd_PCMH_sub2"/>
</dbReference>
<dbReference type="InterPro" id="IPR050416">
    <property type="entry name" value="FAD-linked_Oxidoreductase"/>
</dbReference>
<sequence>MASGTSLLSAIWAIISLLLMCPLASTSTSSVLIGRTCNANPPSSTQIAAGLRPFLSEHAVVVLPGDKEEWVRLTARSSGPKISPGYLAIVEVAAEEDVQNVIHYANLKGLPFLAVSTGHAWAPAMNDLQNGIQISMRKLQSVEVDHSGNTATVGGGATQNTTLKALAKVGKRTVHGLCECTSVIGPALGGGHSMLQGQYGFSADNIVSARLILANSTAITVSPTSHPELFWGLRGAGHNFGIITSFQTKVYNVPSGPNGLWTLTILTFSPSTLERFFQTWNDLETTYPDPKGLLVLDAMFNRNPLVDSTNDPMITLIIAHEGSNPIADDYISAFQALNPTFSTQESSIAWELIHDKMGLGDPPVCQLNWNLYGVTSPSLHEWNVTNMRENWDFYENFTKEHGFLRGSFYLLESYGRGKAMDLGMLEVNAVAREERETHILPALMMIWEGGEKVEQEVAGKVADMARALMKEGVVGAPHHTYVNYAKGDGSESLEEMYGRDAQRLSRLRALKRKWDPENRFGFNAPLIY</sequence>
<feature type="signal peptide" evidence="6">
    <location>
        <begin position="1"/>
        <end position="26"/>
    </location>
</feature>
<comment type="cofactor">
    <cofactor evidence="1">
        <name>FAD</name>
        <dbReference type="ChEBI" id="CHEBI:57692"/>
    </cofactor>
</comment>
<evidence type="ECO:0000256" key="1">
    <source>
        <dbReference type="ARBA" id="ARBA00001974"/>
    </source>
</evidence>
<keyword evidence="4" id="KW-0274">FAD</keyword>
<dbReference type="InterPro" id="IPR006094">
    <property type="entry name" value="Oxid_FAD_bind_N"/>
</dbReference>
<dbReference type="InterPro" id="IPR016166">
    <property type="entry name" value="FAD-bd_PCMH"/>
</dbReference>
<dbReference type="Gene3D" id="3.30.465.10">
    <property type="match status" value="1"/>
</dbReference>
<dbReference type="EMBL" id="BOLY01000001">
    <property type="protein sequence ID" value="GIZ38280.1"/>
    <property type="molecule type" value="Genomic_DNA"/>
</dbReference>
<dbReference type="InterPro" id="IPR036318">
    <property type="entry name" value="FAD-bd_PCMH-like_sf"/>
</dbReference>
<keyword evidence="6" id="KW-0732">Signal</keyword>
<dbReference type="Pfam" id="PF08031">
    <property type="entry name" value="BBE"/>
    <property type="match status" value="1"/>
</dbReference>
<dbReference type="PROSITE" id="PS51387">
    <property type="entry name" value="FAD_PCMH"/>
    <property type="match status" value="1"/>
</dbReference>
<dbReference type="RefSeq" id="XP_044652767.1">
    <property type="nucleotide sequence ID" value="XM_044796832.1"/>
</dbReference>
<dbReference type="AlphaFoldDB" id="A0A9P3FD79"/>
<reference evidence="8 9" key="1">
    <citation type="submission" date="2021-01" db="EMBL/GenBank/DDBJ databases">
        <title>Cercospora kikuchii MAFF 305040 whole genome shotgun sequence.</title>
        <authorList>
            <person name="Kashiwa T."/>
            <person name="Suzuki T."/>
        </authorList>
    </citation>
    <scope>NUCLEOTIDE SEQUENCE [LARGE SCALE GENOMIC DNA]</scope>
    <source>
        <strain evidence="8 9">MAFF 305040</strain>
    </source>
</reference>
<evidence type="ECO:0000313" key="8">
    <source>
        <dbReference type="EMBL" id="GIZ38280.1"/>
    </source>
</evidence>
<feature type="domain" description="FAD-binding PCMH-type" evidence="7">
    <location>
        <begin position="82"/>
        <end position="253"/>
    </location>
</feature>
<evidence type="ECO:0000256" key="6">
    <source>
        <dbReference type="SAM" id="SignalP"/>
    </source>
</evidence>
<dbReference type="GO" id="GO:0016491">
    <property type="term" value="F:oxidoreductase activity"/>
    <property type="evidence" value="ECO:0007669"/>
    <property type="project" value="UniProtKB-KW"/>
</dbReference>
<dbReference type="Pfam" id="PF01565">
    <property type="entry name" value="FAD_binding_4"/>
    <property type="match status" value="1"/>
</dbReference>
<evidence type="ECO:0000256" key="5">
    <source>
        <dbReference type="ARBA" id="ARBA00023002"/>
    </source>
</evidence>
<gene>
    <name evidence="8" type="ORF">CKM354_000170000</name>
</gene>
<dbReference type="InterPro" id="IPR012951">
    <property type="entry name" value="BBE"/>
</dbReference>
<dbReference type="GO" id="GO:0071949">
    <property type="term" value="F:FAD binding"/>
    <property type="evidence" value="ECO:0007669"/>
    <property type="project" value="InterPro"/>
</dbReference>
<evidence type="ECO:0000256" key="3">
    <source>
        <dbReference type="ARBA" id="ARBA00022630"/>
    </source>
</evidence>
<accession>A0A9P3FD79</accession>
<dbReference type="PANTHER" id="PTHR42973">
    <property type="entry name" value="BINDING OXIDOREDUCTASE, PUTATIVE (AFU_ORTHOLOGUE AFUA_1G17690)-RELATED"/>
    <property type="match status" value="1"/>
</dbReference>
<proteinExistence type="inferred from homology"/>
<dbReference type="Proteomes" id="UP000825890">
    <property type="component" value="Unassembled WGS sequence"/>
</dbReference>
<keyword evidence="5" id="KW-0560">Oxidoreductase</keyword>
<evidence type="ECO:0000313" key="9">
    <source>
        <dbReference type="Proteomes" id="UP000825890"/>
    </source>
</evidence>
<name>A0A9P3FD79_9PEZI</name>
<dbReference type="OrthoDB" id="9996127at2759"/>
<dbReference type="Gene3D" id="3.40.462.20">
    <property type="match status" value="1"/>
</dbReference>
<comment type="similarity">
    <text evidence="2">Belongs to the oxygen-dependent FAD-linked oxidoreductase family.</text>
</comment>
<organism evidence="8 9">
    <name type="scientific">Cercospora kikuchii</name>
    <dbReference type="NCBI Taxonomy" id="84275"/>
    <lineage>
        <taxon>Eukaryota</taxon>
        <taxon>Fungi</taxon>
        <taxon>Dikarya</taxon>
        <taxon>Ascomycota</taxon>
        <taxon>Pezizomycotina</taxon>
        <taxon>Dothideomycetes</taxon>
        <taxon>Dothideomycetidae</taxon>
        <taxon>Mycosphaerellales</taxon>
        <taxon>Mycosphaerellaceae</taxon>
        <taxon>Cercospora</taxon>
    </lineage>
</organism>
<protein>
    <recommendedName>
        <fullName evidence="7">FAD-binding PCMH-type domain-containing protein</fullName>
    </recommendedName>
</protein>
<evidence type="ECO:0000256" key="2">
    <source>
        <dbReference type="ARBA" id="ARBA00005466"/>
    </source>
</evidence>
<evidence type="ECO:0000259" key="7">
    <source>
        <dbReference type="PROSITE" id="PS51387"/>
    </source>
</evidence>
<keyword evidence="3" id="KW-0285">Flavoprotein</keyword>
<feature type="chain" id="PRO_5040174868" description="FAD-binding PCMH-type domain-containing protein" evidence="6">
    <location>
        <begin position="27"/>
        <end position="528"/>
    </location>
</feature>
<evidence type="ECO:0000256" key="4">
    <source>
        <dbReference type="ARBA" id="ARBA00022827"/>
    </source>
</evidence>
<dbReference type="SUPFAM" id="SSF56176">
    <property type="entry name" value="FAD-binding/transporter-associated domain-like"/>
    <property type="match status" value="1"/>
</dbReference>
<dbReference type="PANTHER" id="PTHR42973:SF9">
    <property type="entry name" value="FAD-BINDING PCMH-TYPE DOMAIN-CONTAINING PROTEIN-RELATED"/>
    <property type="match status" value="1"/>
</dbReference>